<protein>
    <recommendedName>
        <fullName evidence="6">Enhancer of polycomb-like protein</fullName>
    </recommendedName>
</protein>
<dbReference type="Proteomes" id="UP001485043">
    <property type="component" value="Unassembled WGS sequence"/>
</dbReference>
<feature type="region of interest" description="Disordered" evidence="8">
    <location>
        <begin position="588"/>
        <end position="619"/>
    </location>
</feature>
<feature type="compositionally biased region" description="Basic and acidic residues" evidence="8">
    <location>
        <begin position="52"/>
        <end position="70"/>
    </location>
</feature>
<keyword evidence="11" id="KW-1185">Reference proteome</keyword>
<keyword evidence="5 6" id="KW-0539">Nucleus</keyword>
<dbReference type="GO" id="GO:0035267">
    <property type="term" value="C:NuA4 histone acetyltransferase complex"/>
    <property type="evidence" value="ECO:0007669"/>
    <property type="project" value="InterPro"/>
</dbReference>
<evidence type="ECO:0000256" key="4">
    <source>
        <dbReference type="ARBA" id="ARBA00023163"/>
    </source>
</evidence>
<evidence type="ECO:0000313" key="11">
    <source>
        <dbReference type="Proteomes" id="UP001485043"/>
    </source>
</evidence>
<feature type="compositionally biased region" description="Polar residues" evidence="8">
    <location>
        <begin position="37"/>
        <end position="51"/>
    </location>
</feature>
<evidence type="ECO:0000256" key="5">
    <source>
        <dbReference type="ARBA" id="ARBA00023242"/>
    </source>
</evidence>
<name>A0AAW1T6K5_9CHLO</name>
<dbReference type="InterPro" id="IPR019542">
    <property type="entry name" value="Enhancer_polycomb-like_N"/>
</dbReference>
<keyword evidence="7" id="KW-0175">Coiled coil</keyword>
<evidence type="ECO:0000256" key="6">
    <source>
        <dbReference type="RuleBase" id="RU361124"/>
    </source>
</evidence>
<keyword evidence="3 6" id="KW-0805">Transcription regulation</keyword>
<feature type="compositionally biased region" description="Polar residues" evidence="8">
    <location>
        <begin position="594"/>
        <end position="619"/>
    </location>
</feature>
<dbReference type="InterPro" id="IPR024943">
    <property type="entry name" value="Enhancer_polycomb"/>
</dbReference>
<comment type="subcellular location">
    <subcellularLocation>
        <location evidence="1 6">Nucleus</location>
    </subcellularLocation>
</comment>
<evidence type="ECO:0000256" key="3">
    <source>
        <dbReference type="ARBA" id="ARBA00023015"/>
    </source>
</evidence>
<dbReference type="GO" id="GO:0006357">
    <property type="term" value="P:regulation of transcription by RNA polymerase II"/>
    <property type="evidence" value="ECO:0007669"/>
    <property type="project" value="InterPro"/>
</dbReference>
<evidence type="ECO:0000313" key="10">
    <source>
        <dbReference type="EMBL" id="KAK9865422.1"/>
    </source>
</evidence>
<gene>
    <name evidence="10" type="ORF">WJX84_002361</name>
</gene>
<accession>A0AAW1T6K5</accession>
<evidence type="ECO:0000259" key="9">
    <source>
        <dbReference type="Pfam" id="PF10513"/>
    </source>
</evidence>
<organism evidence="10 11">
    <name type="scientific">Apatococcus fuscideae</name>
    <dbReference type="NCBI Taxonomy" id="2026836"/>
    <lineage>
        <taxon>Eukaryota</taxon>
        <taxon>Viridiplantae</taxon>
        <taxon>Chlorophyta</taxon>
        <taxon>core chlorophytes</taxon>
        <taxon>Trebouxiophyceae</taxon>
        <taxon>Chlorellales</taxon>
        <taxon>Chlorellaceae</taxon>
        <taxon>Apatococcus</taxon>
    </lineage>
</organism>
<dbReference type="PANTHER" id="PTHR14898">
    <property type="entry name" value="ENHANCER OF POLYCOMB"/>
    <property type="match status" value="1"/>
</dbReference>
<evidence type="ECO:0000256" key="8">
    <source>
        <dbReference type="SAM" id="MobiDB-lite"/>
    </source>
</evidence>
<dbReference type="GO" id="GO:0005634">
    <property type="term" value="C:nucleus"/>
    <property type="evidence" value="ECO:0007669"/>
    <property type="project" value="UniProtKB-SubCell"/>
</dbReference>
<dbReference type="AlphaFoldDB" id="A0AAW1T6K5"/>
<feature type="coiled-coil region" evidence="7">
    <location>
        <begin position="454"/>
        <end position="494"/>
    </location>
</feature>
<sequence>MARHREDMASVQKTQRWFQRSRGVVKKASGARRRLQTAGTVTLTRRAAQSQPERKPLEPRPSNRPDDFQRTIRPRPLHVEDQMRVFWGNSDPDLRKIDGGAFAKWLQSHDQALQGLTSGAAPSAVGAAQDQVVVLGHGFTPLPGTLTDQTRVCGLGMLDRPHASGSLAASLPQQRDRQPSAAASRHRLAQPAPAALEAPSICIPSYRTIERRPGMPSDAGVCKGSEASHTAGYIRYVAPTPEEQEAMLEYDMDSDDEEWLAQYERQLSSRSAAASGRAASGGKPKPGARRKYAAASQVQGHGASPTIEAPDRLLHEETFERTMDRLEKAHHAALQAMSSTQNLQPGHPLPSAETVLDMDAAFTACEGLLPEHVEAVYRHWLTKQMPTRRPLLQRLWFQPPWQGLGLQWGASKLPQGPSAGPSCQPESDGEECLPFVGKDSPPPGPAARLPAMSNEETRLRLEDARSDLERLRTLVDQVRRRERIKRRLAEVRQREIMLRFQPPPRAMLSASLPPKPALDPLAHGPVDPGCQLGGVPRAIGSAPSAAGDSAAHFPQPVGKATKRKRPAAAEAPVPLCSAGTFEPIKEHAARTLPAQEQSSACGGQATAQGSISASSTQEL</sequence>
<comment type="similarity">
    <text evidence="2 6">Belongs to the enhancer of polycomb family.</text>
</comment>
<keyword evidence="4 6" id="KW-0804">Transcription</keyword>
<reference evidence="10 11" key="1">
    <citation type="journal article" date="2024" name="Nat. Commun.">
        <title>Phylogenomics reveals the evolutionary origins of lichenization in chlorophyte algae.</title>
        <authorList>
            <person name="Puginier C."/>
            <person name="Libourel C."/>
            <person name="Otte J."/>
            <person name="Skaloud P."/>
            <person name="Haon M."/>
            <person name="Grisel S."/>
            <person name="Petersen M."/>
            <person name="Berrin J.G."/>
            <person name="Delaux P.M."/>
            <person name="Dal Grande F."/>
            <person name="Keller J."/>
        </authorList>
    </citation>
    <scope>NUCLEOTIDE SEQUENCE [LARGE SCALE GENOMIC DNA]</scope>
    <source>
        <strain evidence="10 11">SAG 2523</strain>
    </source>
</reference>
<evidence type="ECO:0000256" key="1">
    <source>
        <dbReference type="ARBA" id="ARBA00004123"/>
    </source>
</evidence>
<feature type="region of interest" description="Disordered" evidence="8">
    <location>
        <begin position="164"/>
        <end position="192"/>
    </location>
</feature>
<dbReference type="Pfam" id="PF10513">
    <property type="entry name" value="EPL1"/>
    <property type="match status" value="1"/>
</dbReference>
<proteinExistence type="inferred from homology"/>
<feature type="region of interest" description="Disordered" evidence="8">
    <location>
        <begin position="270"/>
        <end position="290"/>
    </location>
</feature>
<feature type="domain" description="Enhancer of polycomb-like N-terminal" evidence="9">
    <location>
        <begin position="180"/>
        <end position="328"/>
    </location>
</feature>
<feature type="compositionally biased region" description="Basic residues" evidence="8">
    <location>
        <begin position="23"/>
        <end position="35"/>
    </location>
</feature>
<feature type="region of interest" description="Disordered" evidence="8">
    <location>
        <begin position="1"/>
        <end position="75"/>
    </location>
</feature>
<dbReference type="EMBL" id="JALJOV010000250">
    <property type="protein sequence ID" value="KAK9865422.1"/>
    <property type="molecule type" value="Genomic_DNA"/>
</dbReference>
<evidence type="ECO:0000256" key="7">
    <source>
        <dbReference type="SAM" id="Coils"/>
    </source>
</evidence>
<evidence type="ECO:0000256" key="2">
    <source>
        <dbReference type="ARBA" id="ARBA00008035"/>
    </source>
</evidence>
<comment type="caution">
    <text evidence="10">The sequence shown here is derived from an EMBL/GenBank/DDBJ whole genome shotgun (WGS) entry which is preliminary data.</text>
</comment>
<feature type="compositionally biased region" description="Low complexity" evidence="8">
    <location>
        <begin position="270"/>
        <end position="282"/>
    </location>
</feature>